<dbReference type="InterPro" id="IPR001763">
    <property type="entry name" value="Rhodanese-like_dom"/>
</dbReference>
<dbReference type="SUPFAM" id="SSF52821">
    <property type="entry name" value="Rhodanese/Cell cycle control phosphatase"/>
    <property type="match status" value="1"/>
</dbReference>
<keyword evidence="5" id="KW-1133">Transmembrane helix</keyword>
<dbReference type="InterPro" id="IPR050629">
    <property type="entry name" value="STE20/SPS1-PAK"/>
</dbReference>
<feature type="region of interest" description="Disordered" evidence="4">
    <location>
        <begin position="688"/>
        <end position="739"/>
    </location>
</feature>
<dbReference type="STRING" id="50429.A0A2B4R4K9"/>
<feature type="domain" description="Protein kinase" evidence="6">
    <location>
        <begin position="1"/>
        <end position="276"/>
    </location>
</feature>
<feature type="region of interest" description="Disordered" evidence="4">
    <location>
        <begin position="556"/>
        <end position="658"/>
    </location>
</feature>
<gene>
    <name evidence="8" type="primary">Tbck</name>
    <name evidence="8" type="ORF">AWC38_SpisGene22656</name>
</gene>
<keyword evidence="3" id="KW-0067">ATP-binding</keyword>
<dbReference type="PROSITE" id="PS50206">
    <property type="entry name" value="RHODANESE_3"/>
    <property type="match status" value="1"/>
</dbReference>
<dbReference type="Gene3D" id="1.10.510.10">
    <property type="entry name" value="Transferase(Phosphotransferase) domain 1"/>
    <property type="match status" value="1"/>
</dbReference>
<dbReference type="EMBL" id="LSMT01001020">
    <property type="protein sequence ID" value="PFX13274.1"/>
    <property type="molecule type" value="Genomic_DNA"/>
</dbReference>
<dbReference type="GO" id="GO:0005524">
    <property type="term" value="F:ATP binding"/>
    <property type="evidence" value="ECO:0007669"/>
    <property type="project" value="UniProtKB-KW"/>
</dbReference>
<name>A0A2B4R4K9_STYPI</name>
<feature type="compositionally biased region" description="Polar residues" evidence="4">
    <location>
        <begin position="584"/>
        <end position="595"/>
    </location>
</feature>
<evidence type="ECO:0000256" key="5">
    <source>
        <dbReference type="SAM" id="Phobius"/>
    </source>
</evidence>
<dbReference type="SMART" id="SM00220">
    <property type="entry name" value="S_TKc"/>
    <property type="match status" value="1"/>
</dbReference>
<sequence length="762" mass="84289">MGTLGQAQIGISTFFPCPHPTDQCGTNGLPLTPNSIVIIGRFQRLKTLCHQNVCQYLDIIRAKHERLIVAEEYYPENLQLALKNGKKFSYTDIKRVAFEVVQGLSFLNGQGIVHRNLSPGNIVFTPKGQVKLSRSCLYHMTGSGARVAFPIGCPAFMAPEVVLAGQGLSPVFGPSGPKVDVWSLGMVLIYMILEGSLWASESENNHIQKIFLKVLSLVKGVQDSSSEVLKLLFDDSHALGKLQEIPSDLSSFLRICLTVDVTKRPIPCELLNHEVFADFDKGKVKLTNGFQKFPAAFNLKELPVGDFQTDDLLKVVDDDEDDLLSERFACGQIPESVNIPYNQAFLEEGGLAPSPAANTLISFKGRVIIVAGNRNNYPAKVGTELVQLGFSRVCVLEEPGVEWSRVASVDEKSGLNLLGKRRELMNNILLTSEDNLCDDEAMIRYIEPVHPANCSGWIPINNTKVWECGYDSYIKLGPLKGNNCSTIKLLLDRCTDCNGLPTSCRCEGTTEKRMLGVPIIFLYGIAIGASSIFFPTLLFVVILHCYKMKKRKDRSLSEQNEMMLTETQDTRGEDFSPPKRSTEVAETQNVGQQESSKVKGEPTYENVNRKARDDSLENGKVGAAQSHTSEAAENGNECNIEGNVQGDTPSGKTIKGRKGYLQMKQKKTGEKHPLYENCNVSRRYMHIMPENKKQNNSSDEKSTDAKEKKDVKDHPGDIVPMKTEKKLPRKTGTKPLCRPSSAAYVNAHMGKLLGSFGKKQTE</sequence>
<evidence type="ECO:0000313" key="9">
    <source>
        <dbReference type="Proteomes" id="UP000225706"/>
    </source>
</evidence>
<feature type="compositionally biased region" description="Basic and acidic residues" evidence="4">
    <location>
        <begin position="689"/>
        <end position="726"/>
    </location>
</feature>
<keyword evidence="8" id="KW-0418">Kinase</keyword>
<feature type="compositionally biased region" description="Basic and acidic residues" evidence="4">
    <location>
        <begin position="596"/>
        <end position="617"/>
    </location>
</feature>
<dbReference type="SUPFAM" id="SSF56112">
    <property type="entry name" value="Protein kinase-like (PK-like)"/>
    <property type="match status" value="1"/>
</dbReference>
<evidence type="ECO:0000256" key="1">
    <source>
        <dbReference type="ARBA" id="ARBA00008874"/>
    </source>
</evidence>
<keyword evidence="8" id="KW-0808">Transferase</keyword>
<organism evidence="8 9">
    <name type="scientific">Stylophora pistillata</name>
    <name type="common">Smooth cauliflower coral</name>
    <dbReference type="NCBI Taxonomy" id="50429"/>
    <lineage>
        <taxon>Eukaryota</taxon>
        <taxon>Metazoa</taxon>
        <taxon>Cnidaria</taxon>
        <taxon>Anthozoa</taxon>
        <taxon>Hexacorallia</taxon>
        <taxon>Scleractinia</taxon>
        <taxon>Astrocoeniina</taxon>
        <taxon>Pocilloporidae</taxon>
        <taxon>Stylophora</taxon>
    </lineage>
</organism>
<dbReference type="PANTHER" id="PTHR48012">
    <property type="entry name" value="STERILE20-LIKE KINASE, ISOFORM B-RELATED"/>
    <property type="match status" value="1"/>
</dbReference>
<feature type="domain" description="Rhodanese" evidence="7">
    <location>
        <begin position="331"/>
        <end position="403"/>
    </location>
</feature>
<dbReference type="InterPro" id="IPR011009">
    <property type="entry name" value="Kinase-like_dom_sf"/>
</dbReference>
<comment type="similarity">
    <text evidence="1">Belongs to the protein kinase superfamily. STE Ser/Thr protein kinase family. STE20 subfamily.</text>
</comment>
<accession>A0A2B4R4K9</accession>
<feature type="transmembrane region" description="Helical" evidence="5">
    <location>
        <begin position="520"/>
        <end position="546"/>
    </location>
</feature>
<evidence type="ECO:0000259" key="6">
    <source>
        <dbReference type="PROSITE" id="PS50011"/>
    </source>
</evidence>
<keyword evidence="5" id="KW-0812">Transmembrane</keyword>
<keyword evidence="2" id="KW-0547">Nucleotide-binding</keyword>
<evidence type="ECO:0000259" key="7">
    <source>
        <dbReference type="PROSITE" id="PS50206"/>
    </source>
</evidence>
<dbReference type="Proteomes" id="UP000225706">
    <property type="component" value="Unassembled WGS sequence"/>
</dbReference>
<dbReference type="InterPro" id="IPR000719">
    <property type="entry name" value="Prot_kinase_dom"/>
</dbReference>
<dbReference type="InterPro" id="IPR036873">
    <property type="entry name" value="Rhodanese-like_dom_sf"/>
</dbReference>
<dbReference type="Pfam" id="PF00069">
    <property type="entry name" value="Pkinase"/>
    <property type="match status" value="1"/>
</dbReference>
<evidence type="ECO:0000256" key="3">
    <source>
        <dbReference type="ARBA" id="ARBA00022840"/>
    </source>
</evidence>
<dbReference type="GO" id="GO:0005737">
    <property type="term" value="C:cytoplasm"/>
    <property type="evidence" value="ECO:0007669"/>
    <property type="project" value="TreeGrafter"/>
</dbReference>
<feature type="compositionally biased region" description="Polar residues" evidence="4">
    <location>
        <begin position="557"/>
        <end position="567"/>
    </location>
</feature>
<comment type="caution">
    <text evidence="8">The sequence shown here is derived from an EMBL/GenBank/DDBJ whole genome shotgun (WGS) entry which is preliminary data.</text>
</comment>
<reference evidence="9" key="1">
    <citation type="journal article" date="2017" name="bioRxiv">
        <title>Comparative analysis of the genomes of Stylophora pistillata and Acropora digitifera provides evidence for extensive differences between species of corals.</title>
        <authorList>
            <person name="Voolstra C.R."/>
            <person name="Li Y."/>
            <person name="Liew Y.J."/>
            <person name="Baumgarten S."/>
            <person name="Zoccola D."/>
            <person name="Flot J.-F."/>
            <person name="Tambutte S."/>
            <person name="Allemand D."/>
            <person name="Aranda M."/>
        </authorList>
    </citation>
    <scope>NUCLEOTIDE SEQUENCE [LARGE SCALE GENOMIC DNA]</scope>
</reference>
<keyword evidence="5" id="KW-0472">Membrane</keyword>
<keyword evidence="9" id="KW-1185">Reference proteome</keyword>
<evidence type="ECO:0000256" key="4">
    <source>
        <dbReference type="SAM" id="MobiDB-lite"/>
    </source>
</evidence>
<evidence type="ECO:0000313" key="8">
    <source>
        <dbReference type="EMBL" id="PFX13274.1"/>
    </source>
</evidence>
<dbReference type="PANTHER" id="PTHR48012:SF2">
    <property type="entry name" value="STERILE20-LIKE KINASE, ISOFORM B"/>
    <property type="match status" value="1"/>
</dbReference>
<dbReference type="OrthoDB" id="1668230at2759"/>
<dbReference type="PROSITE" id="PS50011">
    <property type="entry name" value="PROTEIN_KINASE_DOM"/>
    <property type="match status" value="1"/>
</dbReference>
<dbReference type="Gene3D" id="3.40.250.10">
    <property type="entry name" value="Rhodanese-like domain"/>
    <property type="match status" value="1"/>
</dbReference>
<protein>
    <submittedName>
        <fullName evidence="8">TBC domain-containing protein kinase-like protein</fullName>
    </submittedName>
</protein>
<proteinExistence type="inferred from homology"/>
<evidence type="ECO:0000256" key="2">
    <source>
        <dbReference type="ARBA" id="ARBA00022741"/>
    </source>
</evidence>
<feature type="compositionally biased region" description="Basic and acidic residues" evidence="4">
    <location>
        <begin position="568"/>
        <end position="583"/>
    </location>
</feature>
<dbReference type="AlphaFoldDB" id="A0A2B4R4K9"/>
<dbReference type="GO" id="GO:0004672">
    <property type="term" value="F:protein kinase activity"/>
    <property type="evidence" value="ECO:0007669"/>
    <property type="project" value="InterPro"/>
</dbReference>